<feature type="domain" description="HDOD" evidence="2">
    <location>
        <begin position="199"/>
        <end position="386"/>
    </location>
</feature>
<dbReference type="PIRSF" id="PIRSF003180">
    <property type="entry name" value="DiGMPpdiest_YuxH"/>
    <property type="match status" value="1"/>
</dbReference>
<dbReference type="AlphaFoldDB" id="A0A939DQ47"/>
<reference evidence="3" key="1">
    <citation type="submission" date="2021-03" db="EMBL/GenBank/DDBJ databases">
        <title>novel species isolated from a fishpond in China.</title>
        <authorList>
            <person name="Lu H."/>
            <person name="Cai Z."/>
        </authorList>
    </citation>
    <scope>NUCLEOTIDE SEQUENCE</scope>
    <source>
        <strain evidence="3">JCM 30855</strain>
    </source>
</reference>
<dbReference type="InterPro" id="IPR052340">
    <property type="entry name" value="RNase_Y/CdgJ"/>
</dbReference>
<dbReference type="PANTHER" id="PTHR33525">
    <property type="match status" value="1"/>
</dbReference>
<comment type="caution">
    <text evidence="3">The sequence shown here is derived from an EMBL/GenBank/DDBJ whole genome shotgun (WGS) entry which is preliminary data.</text>
</comment>
<dbReference type="PANTHER" id="PTHR33525:SF4">
    <property type="entry name" value="CYCLIC DI-GMP PHOSPHODIESTERASE CDGJ"/>
    <property type="match status" value="1"/>
</dbReference>
<proteinExistence type="predicted"/>
<dbReference type="Pfam" id="PF00563">
    <property type="entry name" value="EAL"/>
    <property type="match status" value="1"/>
</dbReference>
<dbReference type="Gene3D" id="3.20.20.450">
    <property type="entry name" value="EAL domain"/>
    <property type="match status" value="1"/>
</dbReference>
<dbReference type="InterPro" id="IPR013976">
    <property type="entry name" value="HDOD"/>
</dbReference>
<dbReference type="Pfam" id="PF08668">
    <property type="entry name" value="HDOD"/>
    <property type="match status" value="1"/>
</dbReference>
<evidence type="ECO:0000259" key="2">
    <source>
        <dbReference type="PROSITE" id="PS51833"/>
    </source>
</evidence>
<dbReference type="InterPro" id="IPR014408">
    <property type="entry name" value="dGMP_Pdiesterase_EAL/HD-GYP"/>
</dbReference>
<dbReference type="Gene3D" id="1.10.3210.10">
    <property type="entry name" value="Hypothetical protein af1432"/>
    <property type="match status" value="1"/>
</dbReference>
<dbReference type="PROSITE" id="PS50883">
    <property type="entry name" value="EAL"/>
    <property type="match status" value="1"/>
</dbReference>
<dbReference type="PROSITE" id="PS51833">
    <property type="entry name" value="HDOD"/>
    <property type="match status" value="1"/>
</dbReference>
<dbReference type="SUPFAM" id="SSF109604">
    <property type="entry name" value="HD-domain/PDEase-like"/>
    <property type="match status" value="1"/>
</dbReference>
<keyword evidence="4" id="KW-1185">Reference proteome</keyword>
<name>A0A939DQ47_9ALTE</name>
<dbReference type="InterPro" id="IPR001633">
    <property type="entry name" value="EAL_dom"/>
</dbReference>
<accession>A0A939DQ47</accession>
<dbReference type="EMBL" id="JAFKCV010000010">
    <property type="protein sequence ID" value="MBN7826730.1"/>
    <property type="molecule type" value="Genomic_DNA"/>
</dbReference>
<sequence length="405" mass="46197">MAFFAARQPILDQDKQLVAYELLFRESLQNVFPDVGEDIATSKIIEGLQFNLGLDTLTDNKLAFINFTQETLLNRYPLLLPKDQIVVEILETVRPTRQLLDAVKELKEKGYTVALDDYEHQDVWRHFYPYTDIIKIDYKVTSEAEIMKIKQSIKAFPHIKLLAEKVETHEEFHQAMDLGFCYFQGYFFSKPEVMKSRTLDPSQLTIAKLMTELSGEEPDIPAITQTFETDVNLSFKLLRYTQSPIFQRRNDISSIKQAIVVLGLQELRRFVSLLFAAQFTDRKPQALTVMSLVRARFCESLSTQPGQQSTGEASFLTGMLSLLDAMLDSPLEELLGRLPISPVIKAALCEGEGRLAEYLALSKAFEDADWKQAQQFCRNAGLAVDKVTRLYVEAVRWATVRENLG</sequence>
<organism evidence="3 4">
    <name type="scientific">Bowmanella dokdonensis</name>
    <dbReference type="NCBI Taxonomy" id="751969"/>
    <lineage>
        <taxon>Bacteria</taxon>
        <taxon>Pseudomonadati</taxon>
        <taxon>Pseudomonadota</taxon>
        <taxon>Gammaproteobacteria</taxon>
        <taxon>Alteromonadales</taxon>
        <taxon>Alteromonadaceae</taxon>
        <taxon>Bowmanella</taxon>
    </lineage>
</organism>
<dbReference type="InterPro" id="IPR035919">
    <property type="entry name" value="EAL_sf"/>
</dbReference>
<dbReference type="SMART" id="SM00052">
    <property type="entry name" value="EAL"/>
    <property type="match status" value="1"/>
</dbReference>
<evidence type="ECO:0000313" key="4">
    <source>
        <dbReference type="Proteomes" id="UP000664654"/>
    </source>
</evidence>
<feature type="domain" description="EAL" evidence="1">
    <location>
        <begin position="1"/>
        <end position="205"/>
    </location>
</feature>
<dbReference type="Proteomes" id="UP000664654">
    <property type="component" value="Unassembled WGS sequence"/>
</dbReference>
<evidence type="ECO:0000313" key="3">
    <source>
        <dbReference type="EMBL" id="MBN7826730.1"/>
    </source>
</evidence>
<dbReference type="RefSeq" id="WP_206574843.1">
    <property type="nucleotide sequence ID" value="NZ_JAFKCV010000010.1"/>
</dbReference>
<dbReference type="SUPFAM" id="SSF141868">
    <property type="entry name" value="EAL domain-like"/>
    <property type="match status" value="1"/>
</dbReference>
<gene>
    <name evidence="3" type="ORF">J0A66_15955</name>
</gene>
<protein>
    <submittedName>
        <fullName evidence="3">EAL domain-containing protein</fullName>
    </submittedName>
</protein>
<evidence type="ECO:0000259" key="1">
    <source>
        <dbReference type="PROSITE" id="PS50883"/>
    </source>
</evidence>